<feature type="transmembrane region" description="Helical" evidence="1">
    <location>
        <begin position="130"/>
        <end position="150"/>
    </location>
</feature>
<organism evidence="3 4">
    <name type="scientific">Rhizobium pisi</name>
    <dbReference type="NCBI Taxonomy" id="574561"/>
    <lineage>
        <taxon>Bacteria</taxon>
        <taxon>Pseudomonadati</taxon>
        <taxon>Pseudomonadota</taxon>
        <taxon>Alphaproteobacteria</taxon>
        <taxon>Hyphomicrobiales</taxon>
        <taxon>Rhizobiaceae</taxon>
        <taxon>Rhizobium/Agrobacterium group</taxon>
        <taxon>Rhizobium</taxon>
    </lineage>
</organism>
<keyword evidence="1" id="KW-0472">Membrane</keyword>
<evidence type="ECO:0000313" key="5">
    <source>
        <dbReference type="Proteomes" id="UP000518315"/>
    </source>
</evidence>
<dbReference type="Proteomes" id="UP000518315">
    <property type="component" value="Unassembled WGS sequence"/>
</dbReference>
<feature type="transmembrane region" description="Helical" evidence="1">
    <location>
        <begin position="6"/>
        <end position="27"/>
    </location>
</feature>
<dbReference type="OrthoDB" id="9786302at2"/>
<accession>A0A3R9AZ03</accession>
<name>A0A3R9AZ03_9HYPH</name>
<comment type="caution">
    <text evidence="3">The sequence shown here is derived from an EMBL/GenBank/DDBJ whole genome shotgun (WGS) entry which is preliminary data.</text>
</comment>
<dbReference type="EMBL" id="JACHXH010000003">
    <property type="protein sequence ID" value="MBB3133331.1"/>
    <property type="molecule type" value="Genomic_DNA"/>
</dbReference>
<reference evidence="2 5" key="2">
    <citation type="submission" date="2020-08" db="EMBL/GenBank/DDBJ databases">
        <title>Genomic Encyclopedia of Type Strains, Phase III (KMG-III): the genomes of soil and plant-associated and newly described type strains.</title>
        <authorList>
            <person name="Whitman W."/>
        </authorList>
    </citation>
    <scope>NUCLEOTIDE SEQUENCE [LARGE SCALE GENOMIC DNA]</scope>
    <source>
        <strain evidence="2 5">CECT 4113</strain>
    </source>
</reference>
<evidence type="ECO:0000313" key="4">
    <source>
        <dbReference type="Proteomes" id="UP000277279"/>
    </source>
</evidence>
<keyword evidence="1" id="KW-0812">Transmembrane</keyword>
<gene>
    <name evidence="3" type="ORF">EFD55_05825</name>
    <name evidence="2" type="ORF">FHS26_001035</name>
</gene>
<protein>
    <submittedName>
        <fullName evidence="3">DUF2269 domain-containing protein</fullName>
    </submittedName>
    <submittedName>
        <fullName evidence="2">Putative membrane protein</fullName>
    </submittedName>
</protein>
<dbReference type="RefSeq" id="WP_125843659.1">
    <property type="nucleotide sequence ID" value="NZ_JACHXH010000003.1"/>
</dbReference>
<evidence type="ECO:0000313" key="3">
    <source>
        <dbReference type="EMBL" id="RSB82265.1"/>
    </source>
</evidence>
<dbReference type="EMBL" id="RJJT01000003">
    <property type="protein sequence ID" value="RSB82265.1"/>
    <property type="molecule type" value="Genomic_DNA"/>
</dbReference>
<feature type="transmembrane region" description="Helical" evidence="1">
    <location>
        <begin position="81"/>
        <end position="102"/>
    </location>
</feature>
<evidence type="ECO:0000313" key="2">
    <source>
        <dbReference type="EMBL" id="MBB3133331.1"/>
    </source>
</evidence>
<dbReference type="Proteomes" id="UP000277279">
    <property type="component" value="Unassembled WGS sequence"/>
</dbReference>
<reference evidence="3 4" key="1">
    <citation type="submission" date="2018-11" db="EMBL/GenBank/DDBJ databases">
        <authorList>
            <person name="Huo Y."/>
        </authorList>
    </citation>
    <scope>NUCLEOTIDE SEQUENCE [LARGE SCALE GENOMIC DNA]</scope>
    <source>
        <strain evidence="3 4">DSM 30132</strain>
    </source>
</reference>
<keyword evidence="1" id="KW-1133">Transmembrane helix</keyword>
<keyword evidence="5" id="KW-1185">Reference proteome</keyword>
<evidence type="ECO:0000256" key="1">
    <source>
        <dbReference type="SAM" id="Phobius"/>
    </source>
</evidence>
<dbReference type="Pfam" id="PF10027">
    <property type="entry name" value="DUF2269"/>
    <property type="match status" value="1"/>
</dbReference>
<dbReference type="InterPro" id="IPR018729">
    <property type="entry name" value="DUF2269_transmembrane"/>
</dbReference>
<feature type="transmembrane region" description="Helical" evidence="1">
    <location>
        <begin position="39"/>
        <end position="61"/>
    </location>
</feature>
<dbReference type="AlphaFoldDB" id="A0A3R9AZ03"/>
<sequence length="158" mass="17244">MLAEPLLLVHVIGATVLFGTGAGIAFFMVMAHRTRDPALIAHVAATVVVADTVFTATAAVLQPISGYLLARSIGWDLWEGWIALSLLLYVVTGLFWLPVVWIQIRLRDLARAAASSGSALPPSYYGLYRIWFACGFPAFFAVLGIFWLMLTKPSITLF</sequence>
<proteinExistence type="predicted"/>